<dbReference type="SUPFAM" id="SSF51735">
    <property type="entry name" value="NAD(P)-binding Rossmann-fold domains"/>
    <property type="match status" value="1"/>
</dbReference>
<sequence>MKYEKNGTIFFIGSESGLVGKKKGTLYSAAKFGLRGFCQALRDEVATSGIRVCLLNPGFVRTPFFESLNFEPKETETNAIEPEDIAKIILDLLHTRIGTNIDEVNLSPTTKSLNFKPIKKEN</sequence>
<keyword evidence="2" id="KW-0560">Oxidoreductase</keyword>
<accession>E0XXK7</accession>
<dbReference type="AlphaFoldDB" id="E0XXK7"/>
<name>E0XXK7_9PROT</name>
<dbReference type="Gene3D" id="3.40.50.720">
    <property type="entry name" value="NAD(P)-binding Rossmann-like Domain"/>
    <property type="match status" value="1"/>
</dbReference>
<evidence type="ECO:0000256" key="1">
    <source>
        <dbReference type="ARBA" id="ARBA00006484"/>
    </source>
</evidence>
<dbReference type="CDD" id="cd05233">
    <property type="entry name" value="SDR_c"/>
    <property type="match status" value="1"/>
</dbReference>
<evidence type="ECO:0000313" key="3">
    <source>
        <dbReference type="EMBL" id="ADI19148.1"/>
    </source>
</evidence>
<dbReference type="PROSITE" id="PS00061">
    <property type="entry name" value="ADH_SHORT"/>
    <property type="match status" value="1"/>
</dbReference>
<dbReference type="EMBL" id="GU474911">
    <property type="protein sequence ID" value="ADI19148.1"/>
    <property type="molecule type" value="Genomic_DNA"/>
</dbReference>
<proteinExistence type="inferred from homology"/>
<dbReference type="Pfam" id="PF00106">
    <property type="entry name" value="adh_short"/>
    <property type="match status" value="1"/>
</dbReference>
<evidence type="ECO:0000256" key="2">
    <source>
        <dbReference type="ARBA" id="ARBA00023002"/>
    </source>
</evidence>
<dbReference type="PRINTS" id="PR00081">
    <property type="entry name" value="GDHRDH"/>
</dbReference>
<reference evidence="3" key="1">
    <citation type="journal article" date="2011" name="Environ. Microbiol.">
        <title>Time-series analyses of Monterey Bay coastal microbial picoplankton using a 'genome proxy' microarray.</title>
        <authorList>
            <person name="Rich V.I."/>
            <person name="Pham V.D."/>
            <person name="Eppley J."/>
            <person name="Shi Y."/>
            <person name="DeLong E.F."/>
        </authorList>
    </citation>
    <scope>NUCLEOTIDE SEQUENCE</scope>
</reference>
<dbReference type="InterPro" id="IPR020904">
    <property type="entry name" value="Sc_DH/Rdtase_CS"/>
</dbReference>
<dbReference type="PANTHER" id="PTHR42901:SF1">
    <property type="entry name" value="ALCOHOL DEHYDROGENASE"/>
    <property type="match status" value="1"/>
</dbReference>
<comment type="similarity">
    <text evidence="1">Belongs to the short-chain dehydrogenases/reductases (SDR) family.</text>
</comment>
<dbReference type="PANTHER" id="PTHR42901">
    <property type="entry name" value="ALCOHOL DEHYDROGENASE"/>
    <property type="match status" value="1"/>
</dbReference>
<dbReference type="InterPro" id="IPR036291">
    <property type="entry name" value="NAD(P)-bd_dom_sf"/>
</dbReference>
<organism evidence="3">
    <name type="scientific">uncultured alpha proteobacterium HF0070_34E11</name>
    <dbReference type="NCBI Taxonomy" id="710807"/>
    <lineage>
        <taxon>Bacteria</taxon>
        <taxon>Pseudomonadati</taxon>
        <taxon>Pseudomonadota</taxon>
        <taxon>Alphaproteobacteria</taxon>
        <taxon>environmental samples</taxon>
    </lineage>
</organism>
<protein>
    <submittedName>
        <fullName evidence="3">Short-chain dehydrogenases of various substrate specificities</fullName>
    </submittedName>
</protein>
<dbReference type="InterPro" id="IPR002347">
    <property type="entry name" value="SDR_fam"/>
</dbReference>
<dbReference type="GO" id="GO:0016491">
    <property type="term" value="F:oxidoreductase activity"/>
    <property type="evidence" value="ECO:0007669"/>
    <property type="project" value="UniProtKB-KW"/>
</dbReference>